<dbReference type="Gene3D" id="3.40.920.10">
    <property type="entry name" value="Pyruvate-ferredoxin oxidoreductase, PFOR, domain III"/>
    <property type="match status" value="1"/>
</dbReference>
<evidence type="ECO:0000256" key="1">
    <source>
        <dbReference type="ARBA" id="ARBA00023002"/>
    </source>
</evidence>
<gene>
    <name evidence="5" type="ORF">LPQ35_10700</name>
</gene>
<dbReference type="InterPro" id="IPR009014">
    <property type="entry name" value="Transketo_C/PFOR_II"/>
</dbReference>
<keyword evidence="2" id="KW-0472">Membrane</keyword>
<dbReference type="InterPro" id="IPR022367">
    <property type="entry name" value="2-oxoacid/accept_OxRdtase_asu"/>
</dbReference>
<evidence type="ECO:0000256" key="2">
    <source>
        <dbReference type="SAM" id="Phobius"/>
    </source>
</evidence>
<evidence type="ECO:0000313" key="6">
    <source>
        <dbReference type="Proteomes" id="UP001492541"/>
    </source>
</evidence>
<dbReference type="PANTHER" id="PTHR32154">
    <property type="entry name" value="PYRUVATE-FLAVODOXIN OXIDOREDUCTASE-RELATED"/>
    <property type="match status" value="1"/>
</dbReference>
<feature type="domain" description="Pyruvate flavodoxin/ferredoxin oxidoreductase pyrimidine binding" evidence="4">
    <location>
        <begin position="191"/>
        <end position="417"/>
    </location>
</feature>
<dbReference type="CDD" id="cd07034">
    <property type="entry name" value="TPP_PYR_PFOR_IOR-alpha_like"/>
    <property type="match status" value="1"/>
</dbReference>
<keyword evidence="2" id="KW-0812">Transmembrane</keyword>
<evidence type="ECO:0000259" key="4">
    <source>
        <dbReference type="Pfam" id="PF01855"/>
    </source>
</evidence>
<dbReference type="SUPFAM" id="SSF52518">
    <property type="entry name" value="Thiamin diphosphate-binding fold (THDP-binding)"/>
    <property type="match status" value="1"/>
</dbReference>
<dbReference type="Gene3D" id="3.40.50.920">
    <property type="match status" value="1"/>
</dbReference>
<dbReference type="InterPro" id="IPR029061">
    <property type="entry name" value="THDP-binding"/>
</dbReference>
<name>A0ABZ3H3S7_GEOAI</name>
<evidence type="ECO:0000259" key="3">
    <source>
        <dbReference type="Pfam" id="PF01558"/>
    </source>
</evidence>
<dbReference type="InterPro" id="IPR050722">
    <property type="entry name" value="Pyruvate:ferred/Flavod_OxRd"/>
</dbReference>
<dbReference type="InterPro" id="IPR002869">
    <property type="entry name" value="Pyrv_flavodox_OxRed_cen"/>
</dbReference>
<dbReference type="Pfam" id="PF01855">
    <property type="entry name" value="POR_N"/>
    <property type="match status" value="1"/>
</dbReference>
<feature type="transmembrane region" description="Helical" evidence="2">
    <location>
        <begin position="181"/>
        <end position="203"/>
    </location>
</feature>
<protein>
    <submittedName>
        <fullName evidence="5">2-oxoacid:acceptor oxidoreductase subunit alpha</fullName>
    </submittedName>
</protein>
<dbReference type="InterPro" id="IPR019752">
    <property type="entry name" value="Pyrv/ketoisovalerate_OxRed_cat"/>
</dbReference>
<dbReference type="NCBIfam" id="TIGR03710">
    <property type="entry name" value="OAFO_sf"/>
    <property type="match status" value="1"/>
</dbReference>
<evidence type="ECO:0000313" key="5">
    <source>
        <dbReference type="EMBL" id="XAT63708.1"/>
    </source>
</evidence>
<organism evidence="5 6">
    <name type="scientific">Geoglobus acetivorans</name>
    <dbReference type="NCBI Taxonomy" id="565033"/>
    <lineage>
        <taxon>Archaea</taxon>
        <taxon>Methanobacteriati</taxon>
        <taxon>Methanobacteriota</taxon>
        <taxon>Archaeoglobi</taxon>
        <taxon>Archaeoglobales</taxon>
        <taxon>Archaeoglobaceae</taxon>
        <taxon>Geoglobus</taxon>
    </lineage>
</organism>
<accession>A0ABZ3H3S7</accession>
<dbReference type="EMBL" id="CP087714">
    <property type="protein sequence ID" value="XAT63708.1"/>
    <property type="molecule type" value="Genomic_DNA"/>
</dbReference>
<dbReference type="PANTHER" id="PTHR32154:SF20">
    <property type="entry name" value="2-OXOGLUTARATE OXIDOREDUCTASE SUBUNIT KORA"/>
    <property type="match status" value="1"/>
</dbReference>
<dbReference type="Gene3D" id="3.40.50.970">
    <property type="match status" value="1"/>
</dbReference>
<proteinExistence type="predicted"/>
<dbReference type="SUPFAM" id="SSF53323">
    <property type="entry name" value="Pyruvate-ferredoxin oxidoreductase, PFOR, domain III"/>
    <property type="match status" value="1"/>
</dbReference>
<keyword evidence="2" id="KW-1133">Transmembrane helix</keyword>
<dbReference type="GeneID" id="90450170"/>
<sequence length="528" mass="59065">MDLNVCIVGAAGDGVKEAGELAAELFAHFGYSVFVYQEYQSIIRGGHNASIVRMSDREINSHRKYFDLLICLEDYAYELYKPHLRGDLIYDTKFKCGGIGIPMTEIIKEEQEPNIFRNAASLGALTAYLDIEFEILAGIFSDRFGERAKDDITIAKAAYEYYRSRYDPKMKLKKIGRRKKLVSGAVAIAEGLISAGLTHFYAYPMTPASPILHHLIKKREIVAYQPESEIAAVGMAIGSAYAGKRSATGTSGGGFALMAESISLAGMAEIPLLVIEAQRTSPSTGMATYHGQEDLYFAMHPAHGEFPMAVGCPYSVEDAFYLSAELMNIAWKYQIPAILLTDKNLVESYKTAEIERTNLIEEIEIVDSSEGEYRRYEITENGISKYAIPPAIVKANSNEHDEFGITTDDASVRTQMHEKRMLKENLLREDIRDRAWKFFLRGKDTVVTWGSTFGPVYEVAEELGYSVAVPRYLRPFIKPGLDQAIVVEQNYTGQLAKLLEMHGVEVRKVNKWDGRPFTPDELRELLGG</sequence>
<reference evidence="5 6" key="1">
    <citation type="submission" date="2021-11" db="EMBL/GenBank/DDBJ databases">
        <title>Whole genome of Geoglobus acetivorans.</title>
        <authorList>
            <person name="Liu D."/>
        </authorList>
    </citation>
    <scope>NUCLEOTIDE SEQUENCE [LARGE SCALE GENOMIC DNA]</scope>
    <source>
        <strain evidence="5 6">SBH6</strain>
    </source>
</reference>
<dbReference type="Pfam" id="PF01558">
    <property type="entry name" value="POR"/>
    <property type="match status" value="1"/>
</dbReference>
<dbReference type="Proteomes" id="UP001492541">
    <property type="component" value="Chromosome"/>
</dbReference>
<feature type="domain" description="Pyruvate/ketoisovalerate oxidoreductase catalytic" evidence="3">
    <location>
        <begin position="11"/>
        <end position="152"/>
    </location>
</feature>
<dbReference type="RefSeq" id="WP_193807028.1">
    <property type="nucleotide sequence ID" value="NZ_CP087714.1"/>
</dbReference>
<dbReference type="InterPro" id="IPR002880">
    <property type="entry name" value="Pyrv_Fd/Flavodoxin_OxRdtase_N"/>
</dbReference>
<dbReference type="SUPFAM" id="SSF52922">
    <property type="entry name" value="TK C-terminal domain-like"/>
    <property type="match status" value="1"/>
</dbReference>
<keyword evidence="6" id="KW-1185">Reference proteome</keyword>
<keyword evidence="1" id="KW-0560">Oxidoreductase</keyword>